<evidence type="ECO:0000313" key="3">
    <source>
        <dbReference type="Proteomes" id="UP001194729"/>
    </source>
</evidence>
<dbReference type="Pfam" id="PF01928">
    <property type="entry name" value="CYTH"/>
    <property type="match status" value="1"/>
</dbReference>
<organism evidence="2 3">
    <name type="scientific">Nonlabens mediterrranea</name>
    <dbReference type="NCBI Taxonomy" id="1419947"/>
    <lineage>
        <taxon>Bacteria</taxon>
        <taxon>Pseudomonadati</taxon>
        <taxon>Bacteroidota</taxon>
        <taxon>Flavobacteriia</taxon>
        <taxon>Flavobacteriales</taxon>
        <taxon>Flavobacteriaceae</taxon>
        <taxon>Nonlabens</taxon>
    </lineage>
</organism>
<keyword evidence="3" id="KW-1185">Reference proteome</keyword>
<dbReference type="InterPro" id="IPR023577">
    <property type="entry name" value="CYTH_domain"/>
</dbReference>
<dbReference type="SMART" id="SM01118">
    <property type="entry name" value="CYTH"/>
    <property type="match status" value="1"/>
</dbReference>
<sequence length="154" mass="17795">MLEIERKFLVNNTDFLKKVKGKRITQGYLSTDPARTVRVRIKGTQGFITIKGQSTDSGLTRYEWEKEISIVEAEELLELALLGVIDKTRYEIAIEKHTWEIDVFHASNNGLVLAEIELETEDETFSKPNWIAQEVTGDKRYYNSHLSAKPFSEW</sequence>
<feature type="domain" description="CYTH" evidence="1">
    <location>
        <begin position="1"/>
        <end position="148"/>
    </location>
</feature>
<gene>
    <name evidence="2" type="ORF">FNJ87_00425</name>
</gene>
<dbReference type="Proteomes" id="UP001194729">
    <property type="component" value="Unassembled WGS sequence"/>
</dbReference>
<dbReference type="SUPFAM" id="SSF55154">
    <property type="entry name" value="CYTH-like phosphatases"/>
    <property type="match status" value="1"/>
</dbReference>
<accession>A0ABS0A0H6</accession>
<dbReference type="EMBL" id="JADKYU010000019">
    <property type="protein sequence ID" value="MBF4982867.1"/>
    <property type="molecule type" value="Genomic_DNA"/>
</dbReference>
<protein>
    <submittedName>
        <fullName evidence="2">CYTH domain-containing protein</fullName>
    </submittedName>
</protein>
<dbReference type="PIRSF" id="PIRSF016487">
    <property type="entry name" value="CYTH_UCP016487"/>
    <property type="match status" value="1"/>
</dbReference>
<reference evidence="2 3" key="1">
    <citation type="submission" date="2020-11" db="EMBL/GenBank/DDBJ databases">
        <title>P. mediterranea TC4 genome.</title>
        <authorList>
            <person name="Molmeret M."/>
        </authorList>
    </citation>
    <scope>NUCLEOTIDE SEQUENCE [LARGE SCALE GENOMIC DNA]</scope>
    <source>
        <strain evidence="2 3">TC4</strain>
    </source>
</reference>
<dbReference type="PROSITE" id="PS51707">
    <property type="entry name" value="CYTH"/>
    <property type="match status" value="1"/>
</dbReference>
<dbReference type="PANTHER" id="PTHR40114">
    <property type="entry name" value="SLR0698 PROTEIN"/>
    <property type="match status" value="1"/>
</dbReference>
<proteinExistence type="predicted"/>
<dbReference type="InterPro" id="IPR012042">
    <property type="entry name" value="NeuTTM/CthTTM-like"/>
</dbReference>
<name>A0ABS0A0H6_9FLAO</name>
<evidence type="ECO:0000313" key="2">
    <source>
        <dbReference type="EMBL" id="MBF4982867.1"/>
    </source>
</evidence>
<dbReference type="InterPro" id="IPR033469">
    <property type="entry name" value="CYTH-like_dom_sf"/>
</dbReference>
<dbReference type="CDD" id="cd07891">
    <property type="entry name" value="CYTH-like_CthTTM-like_1"/>
    <property type="match status" value="1"/>
</dbReference>
<evidence type="ECO:0000259" key="1">
    <source>
        <dbReference type="PROSITE" id="PS51707"/>
    </source>
</evidence>
<dbReference type="Gene3D" id="2.40.320.10">
    <property type="entry name" value="Hypothetical Protein Pfu-838710-001"/>
    <property type="match status" value="1"/>
</dbReference>
<comment type="caution">
    <text evidence="2">The sequence shown here is derived from an EMBL/GenBank/DDBJ whole genome shotgun (WGS) entry which is preliminary data.</text>
</comment>
<dbReference type="PANTHER" id="PTHR40114:SF1">
    <property type="entry name" value="SLR0698 PROTEIN"/>
    <property type="match status" value="1"/>
</dbReference>